<protein>
    <recommendedName>
        <fullName evidence="4">Short-chain dehydrogenase/reductase</fullName>
        <ecNumber evidence="4">1.1.1.-</ecNumber>
    </recommendedName>
</protein>
<evidence type="ECO:0000313" key="5">
    <source>
        <dbReference type="EMBL" id="KAG6634101.1"/>
    </source>
</evidence>
<dbReference type="PANTHER" id="PTHR43490">
    <property type="entry name" value="(+)-NEOMENTHOL DEHYDROGENASE"/>
    <property type="match status" value="1"/>
</dbReference>
<gene>
    <name evidence="5" type="ORF">CIPAW_12G095500</name>
</gene>
<evidence type="ECO:0000256" key="4">
    <source>
        <dbReference type="RuleBase" id="RU369024"/>
    </source>
</evidence>
<keyword evidence="6" id="KW-1185">Reference proteome</keyword>
<evidence type="ECO:0000256" key="3">
    <source>
        <dbReference type="ARBA" id="ARBA00023002"/>
    </source>
</evidence>
<proteinExistence type="inferred from homology"/>
<dbReference type="InterPro" id="IPR002347">
    <property type="entry name" value="SDR_fam"/>
</dbReference>
<dbReference type="PANTHER" id="PTHR43490:SF131">
    <property type="entry name" value="SALUTARIDINE REDUCTASE-LIKE ISOFORM X2"/>
    <property type="match status" value="1"/>
</dbReference>
<evidence type="ECO:0000313" key="6">
    <source>
        <dbReference type="Proteomes" id="UP000811609"/>
    </source>
</evidence>
<dbReference type="AlphaFoldDB" id="A0A8T1NWU9"/>
<dbReference type="Proteomes" id="UP000811609">
    <property type="component" value="Chromosome 12"/>
</dbReference>
<name>A0A8T1NWU9_CARIL</name>
<reference evidence="5" key="1">
    <citation type="submission" date="2020-12" db="EMBL/GenBank/DDBJ databases">
        <title>WGS assembly of Carya illinoinensis cv. Pawnee.</title>
        <authorList>
            <person name="Platts A."/>
            <person name="Shu S."/>
            <person name="Wright S."/>
            <person name="Barry K."/>
            <person name="Edger P."/>
            <person name="Pires J.C."/>
            <person name="Schmutz J."/>
        </authorList>
    </citation>
    <scope>NUCLEOTIDE SEQUENCE</scope>
    <source>
        <tissue evidence="5">Leaf</tissue>
    </source>
</reference>
<keyword evidence="3 4" id="KW-0560">Oxidoreductase</keyword>
<dbReference type="Pfam" id="PF00106">
    <property type="entry name" value="adh_short"/>
    <property type="match status" value="1"/>
</dbReference>
<dbReference type="InterPro" id="IPR045313">
    <property type="entry name" value="CBR1-like"/>
</dbReference>
<dbReference type="CDD" id="cd05324">
    <property type="entry name" value="carb_red_PTCR-like_SDR_c"/>
    <property type="match status" value="1"/>
</dbReference>
<evidence type="ECO:0000256" key="2">
    <source>
        <dbReference type="ARBA" id="ARBA00022857"/>
    </source>
</evidence>
<dbReference type="GO" id="GO:0016616">
    <property type="term" value="F:oxidoreductase activity, acting on the CH-OH group of donors, NAD or NADP as acceptor"/>
    <property type="evidence" value="ECO:0007669"/>
    <property type="project" value="InterPro"/>
</dbReference>
<organism evidence="5 6">
    <name type="scientific">Carya illinoinensis</name>
    <name type="common">Pecan</name>
    <dbReference type="NCBI Taxonomy" id="32201"/>
    <lineage>
        <taxon>Eukaryota</taxon>
        <taxon>Viridiplantae</taxon>
        <taxon>Streptophyta</taxon>
        <taxon>Embryophyta</taxon>
        <taxon>Tracheophyta</taxon>
        <taxon>Spermatophyta</taxon>
        <taxon>Magnoliopsida</taxon>
        <taxon>eudicotyledons</taxon>
        <taxon>Gunneridae</taxon>
        <taxon>Pentapetalae</taxon>
        <taxon>rosids</taxon>
        <taxon>fabids</taxon>
        <taxon>Fagales</taxon>
        <taxon>Juglandaceae</taxon>
        <taxon>Carya</taxon>
    </lineage>
</organism>
<comment type="caution">
    <text evidence="5">The sequence shown here is derived from an EMBL/GenBank/DDBJ whole genome shotgun (WGS) entry which is preliminary data.</text>
</comment>
<accession>A0A8T1NWU9</accession>
<dbReference type="EMBL" id="CM031820">
    <property type="protein sequence ID" value="KAG6634101.1"/>
    <property type="molecule type" value="Genomic_DNA"/>
</dbReference>
<sequence length="308" mass="33225">MAETEPNMNPAAGTKRIAVVTGANKGIGFGISKQLASNGIKVILTARDVERGSEAAEKLQAAGYSDVFFHQLDVTDPASISSLANSISSQFGKLDILINNAGITGSIVDPEFQKNHVLGLDEIVGEKAESVKKFVKQTYEHSKNCLQTNYYGMKLVSKELIPLLQLSNSARIVNISSGLGQLQFISNENARKELGDVDELTEEKVDKVVEGFLEDVKENLVEIKGWPKIFYAYIVSKAALNAYTRVLAKNYPNIAINSVSPGHTKTDLNDNTGVLSVEEGAKGPVMLALMPEGGPSGLFFEQTEVAAF</sequence>
<evidence type="ECO:0000256" key="1">
    <source>
        <dbReference type="ARBA" id="ARBA00006484"/>
    </source>
</evidence>
<comment type="similarity">
    <text evidence="1 4">Belongs to the short-chain dehydrogenases/reductases (SDR) family.</text>
</comment>
<dbReference type="EC" id="1.1.1.-" evidence="4"/>
<keyword evidence="2 4" id="KW-0521">NADP</keyword>
<dbReference type="GO" id="GO:0016020">
    <property type="term" value="C:membrane"/>
    <property type="evidence" value="ECO:0007669"/>
    <property type="project" value="TreeGrafter"/>
</dbReference>